<feature type="transmembrane region" description="Helical" evidence="1">
    <location>
        <begin position="52"/>
        <end position="70"/>
    </location>
</feature>
<dbReference type="InterPro" id="IPR002656">
    <property type="entry name" value="Acyl_transf_3_dom"/>
</dbReference>
<feature type="non-terminal residue" evidence="3">
    <location>
        <position position="1"/>
    </location>
</feature>
<evidence type="ECO:0000313" key="4">
    <source>
        <dbReference type="Proteomes" id="UP001162156"/>
    </source>
</evidence>
<evidence type="ECO:0000256" key="1">
    <source>
        <dbReference type="SAM" id="Phobius"/>
    </source>
</evidence>
<evidence type="ECO:0000313" key="3">
    <source>
        <dbReference type="EMBL" id="KAJ8938316.1"/>
    </source>
</evidence>
<dbReference type="PANTHER" id="PTHR11161">
    <property type="entry name" value="O-ACYLTRANSFERASE"/>
    <property type="match status" value="1"/>
</dbReference>
<dbReference type="PANTHER" id="PTHR11161:SF0">
    <property type="entry name" value="O-ACYLTRANSFERASE LIKE PROTEIN"/>
    <property type="match status" value="1"/>
</dbReference>
<organism evidence="3 4">
    <name type="scientific">Rhamnusium bicolor</name>
    <dbReference type="NCBI Taxonomy" id="1586634"/>
    <lineage>
        <taxon>Eukaryota</taxon>
        <taxon>Metazoa</taxon>
        <taxon>Ecdysozoa</taxon>
        <taxon>Arthropoda</taxon>
        <taxon>Hexapoda</taxon>
        <taxon>Insecta</taxon>
        <taxon>Pterygota</taxon>
        <taxon>Neoptera</taxon>
        <taxon>Endopterygota</taxon>
        <taxon>Coleoptera</taxon>
        <taxon>Polyphaga</taxon>
        <taxon>Cucujiformia</taxon>
        <taxon>Chrysomeloidea</taxon>
        <taxon>Cerambycidae</taxon>
        <taxon>Lepturinae</taxon>
        <taxon>Rhagiini</taxon>
        <taxon>Rhamnusium</taxon>
    </lineage>
</organism>
<keyword evidence="1" id="KW-0812">Transmembrane</keyword>
<feature type="transmembrane region" description="Helical" evidence="1">
    <location>
        <begin position="259"/>
        <end position="280"/>
    </location>
</feature>
<dbReference type="EMBL" id="JANEYF010003202">
    <property type="protein sequence ID" value="KAJ8938316.1"/>
    <property type="molecule type" value="Genomic_DNA"/>
</dbReference>
<protein>
    <recommendedName>
        <fullName evidence="2">Acyltransferase 3 domain-containing protein</fullName>
    </recommendedName>
</protein>
<dbReference type="Proteomes" id="UP001162156">
    <property type="component" value="Unassembled WGS sequence"/>
</dbReference>
<evidence type="ECO:0000259" key="2">
    <source>
        <dbReference type="Pfam" id="PF01757"/>
    </source>
</evidence>
<keyword evidence="1" id="KW-1133">Transmembrane helix</keyword>
<reference evidence="3" key="1">
    <citation type="journal article" date="2023" name="Insect Mol. Biol.">
        <title>Genome sequencing provides insights into the evolution of gene families encoding plant cell wall-degrading enzymes in longhorned beetles.</title>
        <authorList>
            <person name="Shin N.R."/>
            <person name="Okamura Y."/>
            <person name="Kirsch R."/>
            <person name="Pauchet Y."/>
        </authorList>
    </citation>
    <scope>NUCLEOTIDE SEQUENCE</scope>
    <source>
        <strain evidence="3">RBIC_L_NR</strain>
    </source>
</reference>
<comment type="caution">
    <text evidence="3">The sequence shown here is derived from an EMBL/GenBank/DDBJ whole genome shotgun (WGS) entry which is preliminary data.</text>
</comment>
<feature type="domain" description="Acyltransferase 3" evidence="2">
    <location>
        <begin position="11"/>
        <end position="280"/>
    </location>
</feature>
<dbReference type="AlphaFoldDB" id="A0AAV8XIF0"/>
<feature type="transmembrane region" description="Helical" evidence="1">
    <location>
        <begin position="493"/>
        <end position="514"/>
    </location>
</feature>
<proteinExistence type="predicted"/>
<feature type="transmembrane region" description="Helical" evidence="1">
    <location>
        <begin position="224"/>
        <end position="247"/>
    </location>
</feature>
<dbReference type="Pfam" id="PF01757">
    <property type="entry name" value="Acyl_transf_3"/>
    <property type="match status" value="1"/>
</dbReference>
<keyword evidence="1" id="KW-0472">Membrane</keyword>
<feature type="transmembrane region" description="Helical" evidence="1">
    <location>
        <begin position="143"/>
        <end position="162"/>
    </location>
</feature>
<sequence length="530" mass="60880">WVNSIESMIIVNGTLSVDSFLVVGGALVVYVFIKSKRQGIKFNIFQYYIHRYIRLTPALAAVVLVSATLLDYMGSGPKWTYIKSDFSENCKLYWWSSLLYCQNYVNVNKMCVGHTWYLDIDMQLYLVSPIILLLLWKYHKVGLTLLIISVIIFITVPFYIAFRDELAGIITNFYPRTPKDKFMNNYYLRTHTRAAPWLIGVLLGYAISEVKYKNLSCPKINKGLVILAWIICLAVILTCLFGGHSTLRSPDYDRLGNAFYIALIRPVWALCVAWIIWACVMGYGGNPFEEFGEDLIAIDTRTIIDNSGVACLKEIEQTGVQIESRKLNMDEFFRYENQEFPPSISLNGGLRSGNKSNLVEILEKIVLVETTNPKHCDGIVCDGAAMTHLVVPRVAKTFQEYFRLEFYPYIKSKTSSLNCKRVDVVWDLYNTDTIKKAQRQVLAKGPINTFLSLSIYQVLNRFTYSIYLLHVTMLYMIVFAAKTSIYFSTFNMVYLFWGIYMISFGLSIVWVLAFESPMIVIEKIIFNSRK</sequence>
<feature type="transmembrane region" description="Helical" evidence="1">
    <location>
        <begin position="466"/>
        <end position="487"/>
    </location>
</feature>
<dbReference type="InterPro" id="IPR052728">
    <property type="entry name" value="O2_lipid_transport_reg"/>
</dbReference>
<name>A0AAV8XIF0_9CUCU</name>
<keyword evidence="4" id="KW-1185">Reference proteome</keyword>
<accession>A0AAV8XIF0</accession>
<feature type="transmembrane region" description="Helical" evidence="1">
    <location>
        <begin position="12"/>
        <end position="32"/>
    </location>
</feature>
<feature type="transmembrane region" description="Helical" evidence="1">
    <location>
        <begin position="116"/>
        <end position="136"/>
    </location>
</feature>
<dbReference type="GO" id="GO:0016747">
    <property type="term" value="F:acyltransferase activity, transferring groups other than amino-acyl groups"/>
    <property type="evidence" value="ECO:0007669"/>
    <property type="project" value="InterPro"/>
</dbReference>
<gene>
    <name evidence="3" type="ORF">NQ314_011528</name>
</gene>
<feature type="transmembrane region" description="Helical" evidence="1">
    <location>
        <begin position="194"/>
        <end position="212"/>
    </location>
</feature>